<evidence type="ECO:0000256" key="8">
    <source>
        <dbReference type="ARBA" id="ARBA00047391"/>
    </source>
</evidence>
<evidence type="ECO:0000256" key="2">
    <source>
        <dbReference type="ARBA" id="ARBA00012168"/>
    </source>
</evidence>
<dbReference type="CDD" id="cd09989">
    <property type="entry name" value="Arginase"/>
    <property type="match status" value="1"/>
</dbReference>
<dbReference type="PRINTS" id="PR00116">
    <property type="entry name" value="ARGINASE"/>
</dbReference>
<dbReference type="Proteomes" id="UP000500938">
    <property type="component" value="Chromosome"/>
</dbReference>
<keyword evidence="5 10" id="KW-0479">Metal-binding</keyword>
<dbReference type="GO" id="GO:0030145">
    <property type="term" value="F:manganese ion binding"/>
    <property type="evidence" value="ECO:0007669"/>
    <property type="project" value="TreeGrafter"/>
</dbReference>
<dbReference type="PANTHER" id="PTHR43782:SF3">
    <property type="entry name" value="ARGINASE"/>
    <property type="match status" value="1"/>
</dbReference>
<keyword evidence="6 12" id="KW-0378">Hydrolase</keyword>
<dbReference type="NCBIfam" id="TIGR01229">
    <property type="entry name" value="rocF_arginase"/>
    <property type="match status" value="1"/>
</dbReference>
<accession>A0A6M4IRQ6</accession>
<evidence type="ECO:0000256" key="5">
    <source>
        <dbReference type="ARBA" id="ARBA00022723"/>
    </source>
</evidence>
<dbReference type="PANTHER" id="PTHR43782">
    <property type="entry name" value="ARGINASE"/>
    <property type="match status" value="1"/>
</dbReference>
<name>A0A6M4IRQ6_9BACT</name>
<dbReference type="InterPro" id="IPR014033">
    <property type="entry name" value="Arginase"/>
</dbReference>
<evidence type="ECO:0000313" key="13">
    <source>
        <dbReference type="EMBL" id="QJR37350.1"/>
    </source>
</evidence>
<evidence type="ECO:0000313" key="14">
    <source>
        <dbReference type="Proteomes" id="UP000500938"/>
    </source>
</evidence>
<sequence>MNATFASPARAVVKPWTGTVQLIGVPMDLGASRRGVDMGPSAMRLSSLTAQLERLGLAVQDAGNVPVPDRTSLANEPRAVLDAITEVCIDLADRTAAAVRAGIRPLVLGGDHSLAAGSVAGTATALAERGQRTGLIWLDAHADLNTPQSSLSGNVHGMPVAHLLGFGHRPLRQLSTAIPAVSPEHLVYVGLRDLDDAERAMIRELGLHAYTMRDIDERGLRAVMDEAVSIATDGTGGVHVSCDADWVDPAEAPGVGTPVRGGATLREAHLAMEIVHDSGAMVAMDLVEINPILDRQNQTAELCAELIASAFGRRIL</sequence>
<feature type="binding site" evidence="10">
    <location>
        <position position="143"/>
    </location>
    <ligand>
        <name>Mn(2+)</name>
        <dbReference type="ChEBI" id="CHEBI:29035"/>
        <label>1</label>
    </ligand>
</feature>
<feature type="binding site" evidence="10">
    <location>
        <position position="245"/>
    </location>
    <ligand>
        <name>Mn(2+)</name>
        <dbReference type="ChEBI" id="CHEBI:29035"/>
        <label>1</label>
    </ligand>
</feature>
<evidence type="ECO:0000256" key="1">
    <source>
        <dbReference type="ARBA" id="ARBA00005098"/>
    </source>
</evidence>
<dbReference type="InterPro" id="IPR006035">
    <property type="entry name" value="Ureohydrolase"/>
</dbReference>
<gene>
    <name evidence="13" type="primary">rocF</name>
    <name evidence="13" type="ORF">HKW67_18470</name>
</gene>
<feature type="binding site" evidence="10">
    <location>
        <position position="141"/>
    </location>
    <ligand>
        <name>Mn(2+)</name>
        <dbReference type="ChEBI" id="CHEBI:29035"/>
        <label>1</label>
    </ligand>
</feature>
<evidence type="ECO:0000256" key="9">
    <source>
        <dbReference type="NCBIfam" id="TIGR01229"/>
    </source>
</evidence>
<dbReference type="SUPFAM" id="SSF52768">
    <property type="entry name" value="Arginase/deacetylase"/>
    <property type="match status" value="1"/>
</dbReference>
<comment type="pathway">
    <text evidence="1">Nitrogen metabolism; urea cycle; L-ornithine and urea from L-arginine: step 1/1.</text>
</comment>
<comment type="cofactor">
    <cofactor evidence="10 12">
        <name>Mn(2+)</name>
        <dbReference type="ChEBI" id="CHEBI:29035"/>
    </cofactor>
    <text evidence="10 12">Binds 2 manganese ions per subunit.</text>
</comment>
<evidence type="ECO:0000256" key="4">
    <source>
        <dbReference type="ARBA" id="ARBA00022503"/>
    </source>
</evidence>
<dbReference type="InterPro" id="IPR023696">
    <property type="entry name" value="Ureohydrolase_dom_sf"/>
</dbReference>
<dbReference type="EMBL" id="CP053085">
    <property type="protein sequence ID" value="QJR37350.1"/>
    <property type="molecule type" value="Genomic_DNA"/>
</dbReference>
<evidence type="ECO:0000256" key="10">
    <source>
        <dbReference type="PIRSR" id="PIRSR036979-1"/>
    </source>
</evidence>
<dbReference type="PIRSF" id="PIRSF036979">
    <property type="entry name" value="Arginase"/>
    <property type="match status" value="1"/>
</dbReference>
<dbReference type="GO" id="GO:0006525">
    <property type="term" value="P:arginine metabolic process"/>
    <property type="evidence" value="ECO:0007669"/>
    <property type="project" value="UniProtKB-KW"/>
</dbReference>
<keyword evidence="4 12" id="KW-0056">Arginine metabolism</keyword>
<dbReference type="RefSeq" id="WP_171226785.1">
    <property type="nucleotide sequence ID" value="NZ_CP053085.1"/>
</dbReference>
<keyword evidence="7 10" id="KW-0464">Manganese</keyword>
<evidence type="ECO:0000256" key="3">
    <source>
        <dbReference type="ARBA" id="ARBA00018123"/>
    </source>
</evidence>
<dbReference type="Pfam" id="PF00491">
    <property type="entry name" value="Arginase"/>
    <property type="match status" value="1"/>
</dbReference>
<organism evidence="13 14">
    <name type="scientific">Gemmatimonas groenlandica</name>
    <dbReference type="NCBI Taxonomy" id="2732249"/>
    <lineage>
        <taxon>Bacteria</taxon>
        <taxon>Pseudomonadati</taxon>
        <taxon>Gemmatimonadota</taxon>
        <taxon>Gemmatimonadia</taxon>
        <taxon>Gemmatimonadales</taxon>
        <taxon>Gemmatimonadaceae</taxon>
        <taxon>Gemmatimonas</taxon>
    </lineage>
</organism>
<proteinExistence type="inferred from homology"/>
<dbReference type="KEGG" id="ggr:HKW67_18470"/>
<dbReference type="EC" id="3.5.3.1" evidence="2 9"/>
<dbReference type="Gene3D" id="3.40.800.10">
    <property type="entry name" value="Ureohydrolase domain"/>
    <property type="match status" value="1"/>
</dbReference>
<feature type="binding site" evidence="10">
    <location>
        <position position="139"/>
    </location>
    <ligand>
        <name>Mn(2+)</name>
        <dbReference type="ChEBI" id="CHEBI:29035"/>
        <label>1</label>
    </ligand>
</feature>
<reference evidence="13 14" key="1">
    <citation type="submission" date="2020-05" db="EMBL/GenBank/DDBJ databases">
        <title>Complete genome sequence of Gemmatimonas greenlandica TET16.</title>
        <authorList>
            <person name="Zeng Y."/>
        </authorList>
    </citation>
    <scope>NUCLEOTIDE SEQUENCE [LARGE SCALE GENOMIC DNA]</scope>
    <source>
        <strain evidence="13 14">TET16</strain>
    </source>
</reference>
<dbReference type="PROSITE" id="PS51409">
    <property type="entry name" value="ARGINASE_2"/>
    <property type="match status" value="1"/>
</dbReference>
<evidence type="ECO:0000256" key="7">
    <source>
        <dbReference type="ARBA" id="ARBA00023211"/>
    </source>
</evidence>
<dbReference type="FunFam" id="3.40.800.10:FF:000012">
    <property type="entry name" value="Arginase"/>
    <property type="match status" value="1"/>
</dbReference>
<keyword evidence="14" id="KW-1185">Reference proteome</keyword>
<protein>
    <recommendedName>
        <fullName evidence="3 9">Arginase</fullName>
        <ecNumber evidence="2 9">3.5.3.1</ecNumber>
    </recommendedName>
</protein>
<evidence type="ECO:0000256" key="6">
    <source>
        <dbReference type="ARBA" id="ARBA00022801"/>
    </source>
</evidence>
<feature type="binding site" evidence="10">
    <location>
        <position position="243"/>
    </location>
    <ligand>
        <name>Mn(2+)</name>
        <dbReference type="ChEBI" id="CHEBI:29035"/>
        <label>1</label>
    </ligand>
</feature>
<dbReference type="GO" id="GO:0005737">
    <property type="term" value="C:cytoplasm"/>
    <property type="evidence" value="ECO:0007669"/>
    <property type="project" value="TreeGrafter"/>
</dbReference>
<feature type="binding site" evidence="10">
    <location>
        <position position="112"/>
    </location>
    <ligand>
        <name>Mn(2+)</name>
        <dbReference type="ChEBI" id="CHEBI:29035"/>
        <label>1</label>
    </ligand>
</feature>
<evidence type="ECO:0000256" key="11">
    <source>
        <dbReference type="PROSITE-ProRule" id="PRU00742"/>
    </source>
</evidence>
<comment type="catalytic activity">
    <reaction evidence="8 12">
        <text>L-arginine + H2O = urea + L-ornithine</text>
        <dbReference type="Rhea" id="RHEA:20569"/>
        <dbReference type="ChEBI" id="CHEBI:15377"/>
        <dbReference type="ChEBI" id="CHEBI:16199"/>
        <dbReference type="ChEBI" id="CHEBI:32682"/>
        <dbReference type="ChEBI" id="CHEBI:46911"/>
        <dbReference type="EC" id="3.5.3.1"/>
    </reaction>
</comment>
<comment type="similarity">
    <text evidence="11 12">Belongs to the arginase family.</text>
</comment>
<dbReference type="GO" id="GO:0004053">
    <property type="term" value="F:arginase activity"/>
    <property type="evidence" value="ECO:0007669"/>
    <property type="project" value="UniProtKB-UniRule"/>
</dbReference>
<dbReference type="AlphaFoldDB" id="A0A6M4IRQ6"/>
<evidence type="ECO:0000256" key="12">
    <source>
        <dbReference type="RuleBase" id="RU361159"/>
    </source>
</evidence>